<protein>
    <submittedName>
        <fullName evidence="2">Flp family type IVb pilin</fullName>
    </submittedName>
</protein>
<evidence type="ECO:0000313" key="3">
    <source>
        <dbReference type="Proteomes" id="UP000249260"/>
    </source>
</evidence>
<reference evidence="2 3" key="1">
    <citation type="submission" date="2018-06" db="EMBL/GenBank/DDBJ databases">
        <title>Paenibacillus montanisoli sp. nov., isolated from mountain area soil.</title>
        <authorList>
            <person name="Wu M."/>
        </authorList>
    </citation>
    <scope>NUCLEOTIDE SEQUENCE [LARGE SCALE GENOMIC DNA]</scope>
    <source>
        <strain evidence="2 3">RA17</strain>
    </source>
</reference>
<dbReference type="EMBL" id="QLUW01000006">
    <property type="protein sequence ID" value="RAP73724.1"/>
    <property type="molecule type" value="Genomic_DNA"/>
</dbReference>
<sequence length="64" mass="6702">MMNKLIGLVKEEQGQGMTEYGLVLGLIAVAVVTILVALRGKIVALFENAETAVDTGVDGLTETP</sequence>
<accession>A0A328U151</accession>
<proteinExistence type="predicted"/>
<keyword evidence="1" id="KW-0812">Transmembrane</keyword>
<feature type="transmembrane region" description="Helical" evidence="1">
    <location>
        <begin position="20"/>
        <end position="38"/>
    </location>
</feature>
<keyword evidence="1" id="KW-0472">Membrane</keyword>
<keyword evidence="1" id="KW-1133">Transmembrane helix</keyword>
<evidence type="ECO:0000313" key="2">
    <source>
        <dbReference type="EMBL" id="RAP73724.1"/>
    </source>
</evidence>
<organism evidence="2 3">
    <name type="scientific">Paenibacillus montanisoli</name>
    <dbReference type="NCBI Taxonomy" id="2081970"/>
    <lineage>
        <taxon>Bacteria</taxon>
        <taxon>Bacillati</taxon>
        <taxon>Bacillota</taxon>
        <taxon>Bacilli</taxon>
        <taxon>Bacillales</taxon>
        <taxon>Paenibacillaceae</taxon>
        <taxon>Paenibacillus</taxon>
    </lineage>
</organism>
<comment type="caution">
    <text evidence="2">The sequence shown here is derived from an EMBL/GenBank/DDBJ whole genome shotgun (WGS) entry which is preliminary data.</text>
</comment>
<keyword evidence="3" id="KW-1185">Reference proteome</keyword>
<dbReference type="RefSeq" id="WP_112885307.1">
    <property type="nucleotide sequence ID" value="NZ_QLUW01000006.1"/>
</dbReference>
<dbReference type="AlphaFoldDB" id="A0A328U151"/>
<gene>
    <name evidence="2" type="ORF">DL346_26025</name>
</gene>
<name>A0A328U151_9BACL</name>
<evidence type="ECO:0000256" key="1">
    <source>
        <dbReference type="SAM" id="Phobius"/>
    </source>
</evidence>
<dbReference type="Proteomes" id="UP000249260">
    <property type="component" value="Unassembled WGS sequence"/>
</dbReference>